<dbReference type="eggNOG" id="ENOG502ZAFQ">
    <property type="taxonomic scope" value="Bacteria"/>
</dbReference>
<evidence type="ECO:0000256" key="1">
    <source>
        <dbReference type="SAM" id="SignalP"/>
    </source>
</evidence>
<proteinExistence type="predicted"/>
<reference evidence="3" key="1">
    <citation type="journal article" date="2011" name="Stand. Genomic Sci.">
        <title>Non-contiguous finished genome sequence of the opportunistic oral pathogen Prevotella multisaccharivorax type strain (PPPA20).</title>
        <authorList>
            <person name="Pati A."/>
            <person name="Gronow S."/>
            <person name="Lu M."/>
            <person name="Lapidus A."/>
            <person name="Nolan M."/>
            <person name="Lucas S."/>
            <person name="Hammon N."/>
            <person name="Deshpande S."/>
            <person name="Cheng J.F."/>
            <person name="Tapia R."/>
            <person name="Han C."/>
            <person name="Goodwin L."/>
            <person name="Pitluck S."/>
            <person name="Liolios K."/>
            <person name="Pagani I."/>
            <person name="Mavromatis K."/>
            <person name="Mikhailova N."/>
            <person name="Huntemann M."/>
            <person name="Chen A."/>
            <person name="Palaniappan K."/>
            <person name="Land M."/>
            <person name="Hauser L."/>
            <person name="Detter J.C."/>
            <person name="Brambilla E.M."/>
            <person name="Rohde M."/>
            <person name="Goker M."/>
            <person name="Woyke T."/>
            <person name="Bristow J."/>
            <person name="Eisen J.A."/>
            <person name="Markowitz V."/>
            <person name="Hugenholtz P."/>
            <person name="Kyrpides N.C."/>
            <person name="Klenk H.P."/>
            <person name="Ivanova N."/>
        </authorList>
    </citation>
    <scope>NUCLEOTIDE SEQUENCE [LARGE SCALE GENOMIC DNA]</scope>
    <source>
        <strain evidence="3">DSM 17128</strain>
    </source>
</reference>
<dbReference type="RefSeq" id="WP_007572553.1">
    <property type="nucleotide sequence ID" value="NZ_BPTS01000001.1"/>
</dbReference>
<evidence type="ECO:0000313" key="3">
    <source>
        <dbReference type="Proteomes" id="UP000002772"/>
    </source>
</evidence>
<protein>
    <recommendedName>
        <fullName evidence="4">Ig-like domain-containing protein</fullName>
    </recommendedName>
</protein>
<dbReference type="AlphaFoldDB" id="F8NA64"/>
<dbReference type="STRING" id="688246.Premu_0310"/>
<dbReference type="Gene3D" id="2.60.40.3630">
    <property type="match status" value="1"/>
</dbReference>
<accession>F8NA64</accession>
<keyword evidence="1" id="KW-0732">Signal</keyword>
<organism evidence="2 3">
    <name type="scientific">Hallella multisaccharivorax DSM 17128</name>
    <dbReference type="NCBI Taxonomy" id="688246"/>
    <lineage>
        <taxon>Bacteria</taxon>
        <taxon>Pseudomonadati</taxon>
        <taxon>Bacteroidota</taxon>
        <taxon>Bacteroidia</taxon>
        <taxon>Bacteroidales</taxon>
        <taxon>Prevotellaceae</taxon>
        <taxon>Hallella</taxon>
    </lineage>
</organism>
<gene>
    <name evidence="2" type="ORF">Premu_0310</name>
</gene>
<dbReference type="OrthoDB" id="975413at2"/>
<feature type="signal peptide" evidence="1">
    <location>
        <begin position="1"/>
        <end position="23"/>
    </location>
</feature>
<dbReference type="Proteomes" id="UP000002772">
    <property type="component" value="Unassembled WGS sequence"/>
</dbReference>
<dbReference type="HOGENOM" id="CLU_462198_0_0_10"/>
<sequence>MRYLKKIAGVFCGTVLGILALTACEGADLYNNDSPDWISEKIDSINAAKAGQNKGIELPADMHEDVYSFGSTDFTSGWWSAFSKYYVIPDGKKWYAQFNLNINPSDNTYYKNFALVITNDAPRGGAGYTEYGAFRYDATNDSATYNSQWGSDLFFKYTTSNAPMSPTDNKDAGLQKLGGKVTLIVDRSNPDSFKIEINNGTVIKKYSQPYALRNLNADATNKNIRCFLAVEGSYIDFLSSNVKPEGGYTSAKDKQPVSMTLNNIPDEVALGTPLDTAMQNVTATVTYEEGVTATIPASQLYFVSTPDMSSEGEKHLVVVYDKTFKGVAADKPISATAKFMVRQLPTSIEVTHQPAHTHYYYFSSDATSDLTSRTLALDKEGLVVTGTYPNGSKAVIDNAKLTFSEIPAKVGKHTVTVSSSNGKTARIEIEVSQSKSTFATPDPTTLGAEDNSTVWWGAHLNSNVEVPAGETREFSFTNYTTGVSNWNNFVVDLVNVAKGHSADDAAGYKEYAVVRSDNYGWGDGYAASTHTASAAADWASWLTEMNGAKVKVYVTNCNNGTADIQAVMTGSLGSAYTLYYLGLNTIDPKALYVDFTVDNCHLVFDKTASAKRHVAHRIYRSLRR</sequence>
<evidence type="ECO:0008006" key="4">
    <source>
        <dbReference type="Google" id="ProtNLM"/>
    </source>
</evidence>
<dbReference type="EMBL" id="GL945017">
    <property type="protein sequence ID" value="EGN55794.1"/>
    <property type="molecule type" value="Genomic_DNA"/>
</dbReference>
<feature type="chain" id="PRO_5003375532" description="Ig-like domain-containing protein" evidence="1">
    <location>
        <begin position="24"/>
        <end position="624"/>
    </location>
</feature>
<dbReference type="PROSITE" id="PS51257">
    <property type="entry name" value="PROKAR_LIPOPROTEIN"/>
    <property type="match status" value="1"/>
</dbReference>
<keyword evidence="3" id="KW-1185">Reference proteome</keyword>
<evidence type="ECO:0000313" key="2">
    <source>
        <dbReference type="EMBL" id="EGN55794.1"/>
    </source>
</evidence>
<name>F8NA64_9BACT</name>